<evidence type="ECO:0000256" key="6">
    <source>
        <dbReference type="ARBA" id="ARBA00022552"/>
    </source>
</evidence>
<dbReference type="InterPro" id="IPR006700">
    <property type="entry name" value="RsmE"/>
</dbReference>
<dbReference type="InterPro" id="IPR046887">
    <property type="entry name" value="RsmE_PUA-like"/>
</dbReference>
<dbReference type="GO" id="GO:0005737">
    <property type="term" value="C:cytoplasm"/>
    <property type="evidence" value="ECO:0007669"/>
    <property type="project" value="UniProtKB-SubCell"/>
</dbReference>
<dbReference type="KEGG" id="wcp:H9Q76_05710"/>
<protein>
    <recommendedName>
        <fullName evidence="4 12">Ribosomal RNA small subunit methyltransferase E</fullName>
        <ecNumber evidence="3 12">2.1.1.193</ecNumber>
    </recommendedName>
</protein>
<evidence type="ECO:0000256" key="8">
    <source>
        <dbReference type="ARBA" id="ARBA00022679"/>
    </source>
</evidence>
<evidence type="ECO:0000313" key="15">
    <source>
        <dbReference type="EMBL" id="QNM00769.1"/>
    </source>
</evidence>
<dbReference type="NCBIfam" id="TIGR00046">
    <property type="entry name" value="RsmE family RNA methyltransferase"/>
    <property type="match status" value="1"/>
</dbReference>
<evidence type="ECO:0000256" key="12">
    <source>
        <dbReference type="PIRNR" id="PIRNR015601"/>
    </source>
</evidence>
<comment type="subcellular location">
    <subcellularLocation>
        <location evidence="1 12">Cytoplasm</location>
    </subcellularLocation>
</comment>
<dbReference type="Gene3D" id="3.40.1280.10">
    <property type="match status" value="1"/>
</dbReference>
<evidence type="ECO:0000256" key="10">
    <source>
        <dbReference type="ARBA" id="ARBA00025699"/>
    </source>
</evidence>
<evidence type="ECO:0000313" key="16">
    <source>
        <dbReference type="Proteomes" id="UP000515819"/>
    </source>
</evidence>
<sequence length="248" mass="27172">MPRFYVEGCQDAQTGITIMGEDVNHIKNVLRLTIGDTITVCDGAGKEYECEIAEISKEQVYANIVDINQNAAELPCNITLFQGMPKSDKMEFIIQKAVELGAAGIVPVMMKRTVVKLEDKKKDKKRERYQMIAESAAKQSGRGIIPEVTGFMSFREALQYAGKFDLLIVPYESADGIAYAREIIAQASNLPDGANIGIFIGPEGGFAKEEIDVAKEAGAKIITLGNRILRTETAGLAVLSILMFQMEQ</sequence>
<dbReference type="EMBL" id="CP060632">
    <property type="protein sequence ID" value="QNM00769.1"/>
    <property type="molecule type" value="Genomic_DNA"/>
</dbReference>
<evidence type="ECO:0000256" key="3">
    <source>
        <dbReference type="ARBA" id="ARBA00012328"/>
    </source>
</evidence>
<dbReference type="PANTHER" id="PTHR30027">
    <property type="entry name" value="RIBOSOMAL RNA SMALL SUBUNIT METHYLTRANSFERASE E"/>
    <property type="match status" value="1"/>
</dbReference>
<dbReference type="GO" id="GO:0070042">
    <property type="term" value="F:rRNA (uridine-N3-)-methyltransferase activity"/>
    <property type="evidence" value="ECO:0007669"/>
    <property type="project" value="TreeGrafter"/>
</dbReference>
<dbReference type="CDD" id="cd18084">
    <property type="entry name" value="RsmE-like"/>
    <property type="match status" value="1"/>
</dbReference>
<dbReference type="InterPro" id="IPR029026">
    <property type="entry name" value="tRNA_m1G_MTases_N"/>
</dbReference>
<evidence type="ECO:0000259" key="14">
    <source>
        <dbReference type="Pfam" id="PF20260"/>
    </source>
</evidence>
<reference evidence="15 16" key="1">
    <citation type="submission" date="2020-08" db="EMBL/GenBank/DDBJ databases">
        <authorList>
            <person name="Liu C."/>
            <person name="Sun Q."/>
        </authorList>
    </citation>
    <scope>NUCLEOTIDE SEQUENCE [LARGE SCALE GENOMIC DNA]</scope>
    <source>
        <strain evidence="15 16">NSJ-4</strain>
    </source>
</reference>
<proteinExistence type="inferred from homology"/>
<evidence type="ECO:0000256" key="5">
    <source>
        <dbReference type="ARBA" id="ARBA00022490"/>
    </source>
</evidence>
<evidence type="ECO:0000256" key="9">
    <source>
        <dbReference type="ARBA" id="ARBA00022691"/>
    </source>
</evidence>
<dbReference type="InterPro" id="IPR015947">
    <property type="entry name" value="PUA-like_sf"/>
</dbReference>
<dbReference type="PIRSF" id="PIRSF015601">
    <property type="entry name" value="MTase_slr0722"/>
    <property type="match status" value="1"/>
</dbReference>
<comment type="function">
    <text evidence="10 12">Specifically methylates the N3 position of the uracil ring of uridine 1498 (m3U1498) in 16S rRNA. Acts on the fully assembled 30S ribosomal subunit.</text>
</comment>
<dbReference type="Pfam" id="PF04452">
    <property type="entry name" value="Methyltrans_RNA"/>
    <property type="match status" value="1"/>
</dbReference>
<dbReference type="AlphaFoldDB" id="A0A7G9FQD7"/>
<feature type="domain" description="Ribosomal RNA small subunit methyltransferase E methyltransferase" evidence="13">
    <location>
        <begin position="73"/>
        <end position="243"/>
    </location>
</feature>
<gene>
    <name evidence="15" type="ORF">H9Q76_05710</name>
</gene>
<keyword evidence="6 12" id="KW-0698">rRNA processing</keyword>
<dbReference type="SUPFAM" id="SSF88697">
    <property type="entry name" value="PUA domain-like"/>
    <property type="match status" value="1"/>
</dbReference>
<dbReference type="GO" id="GO:0070475">
    <property type="term" value="P:rRNA base methylation"/>
    <property type="evidence" value="ECO:0007669"/>
    <property type="project" value="TreeGrafter"/>
</dbReference>
<keyword evidence="8 12" id="KW-0808">Transferase</keyword>
<dbReference type="RefSeq" id="WP_117780690.1">
    <property type="nucleotide sequence ID" value="NZ_CP060632.1"/>
</dbReference>
<dbReference type="Pfam" id="PF20260">
    <property type="entry name" value="PUA_4"/>
    <property type="match status" value="1"/>
</dbReference>
<dbReference type="InterPro" id="IPR029028">
    <property type="entry name" value="Alpha/beta_knot_MTases"/>
</dbReference>
<keyword evidence="5 12" id="KW-0963">Cytoplasm</keyword>
<dbReference type="EC" id="2.1.1.193" evidence="3 12"/>
<keyword evidence="9 12" id="KW-0949">S-adenosyl-L-methionine</keyword>
<comment type="catalytic activity">
    <reaction evidence="11 12">
        <text>uridine(1498) in 16S rRNA + S-adenosyl-L-methionine = N(3)-methyluridine(1498) in 16S rRNA + S-adenosyl-L-homocysteine + H(+)</text>
        <dbReference type="Rhea" id="RHEA:42920"/>
        <dbReference type="Rhea" id="RHEA-COMP:10283"/>
        <dbReference type="Rhea" id="RHEA-COMP:10284"/>
        <dbReference type="ChEBI" id="CHEBI:15378"/>
        <dbReference type="ChEBI" id="CHEBI:57856"/>
        <dbReference type="ChEBI" id="CHEBI:59789"/>
        <dbReference type="ChEBI" id="CHEBI:65315"/>
        <dbReference type="ChEBI" id="CHEBI:74502"/>
        <dbReference type="EC" id="2.1.1.193"/>
    </reaction>
</comment>
<evidence type="ECO:0000256" key="4">
    <source>
        <dbReference type="ARBA" id="ARBA00013673"/>
    </source>
</evidence>
<evidence type="ECO:0000256" key="7">
    <source>
        <dbReference type="ARBA" id="ARBA00022603"/>
    </source>
</evidence>
<dbReference type="PANTHER" id="PTHR30027:SF3">
    <property type="entry name" value="16S RRNA (URACIL(1498)-N(3))-METHYLTRANSFERASE"/>
    <property type="match status" value="1"/>
</dbReference>
<comment type="similarity">
    <text evidence="2 12">Belongs to the RNA methyltransferase RsmE family.</text>
</comment>
<dbReference type="Gene3D" id="2.40.240.20">
    <property type="entry name" value="Hypothetical PUA domain-like, domain 1"/>
    <property type="match status" value="1"/>
</dbReference>
<dbReference type="Proteomes" id="UP000515819">
    <property type="component" value="Chromosome"/>
</dbReference>
<dbReference type="SUPFAM" id="SSF75217">
    <property type="entry name" value="alpha/beta knot"/>
    <property type="match status" value="1"/>
</dbReference>
<accession>A0A7G9FQD7</accession>
<evidence type="ECO:0000256" key="2">
    <source>
        <dbReference type="ARBA" id="ARBA00005528"/>
    </source>
</evidence>
<name>A0A7G9FQD7_9FIRM</name>
<evidence type="ECO:0000259" key="13">
    <source>
        <dbReference type="Pfam" id="PF04452"/>
    </source>
</evidence>
<organism evidence="15 16">
    <name type="scientific">Wujia chipingensis</name>
    <dbReference type="NCBI Taxonomy" id="2763670"/>
    <lineage>
        <taxon>Bacteria</taxon>
        <taxon>Bacillati</taxon>
        <taxon>Bacillota</taxon>
        <taxon>Clostridia</taxon>
        <taxon>Lachnospirales</taxon>
        <taxon>Lachnospiraceae</taxon>
        <taxon>Wujia</taxon>
    </lineage>
</organism>
<evidence type="ECO:0000256" key="11">
    <source>
        <dbReference type="ARBA" id="ARBA00047944"/>
    </source>
</evidence>
<dbReference type="InterPro" id="IPR046886">
    <property type="entry name" value="RsmE_MTase_dom"/>
</dbReference>
<dbReference type="NCBIfam" id="NF008692">
    <property type="entry name" value="PRK11713.1-5"/>
    <property type="match status" value="1"/>
</dbReference>
<keyword evidence="7 12" id="KW-0489">Methyltransferase</keyword>
<feature type="domain" description="Ribosomal RNA small subunit methyltransferase E PUA-like" evidence="14">
    <location>
        <begin position="20"/>
        <end position="64"/>
    </location>
</feature>
<keyword evidence="16" id="KW-1185">Reference proteome</keyword>
<evidence type="ECO:0000256" key="1">
    <source>
        <dbReference type="ARBA" id="ARBA00004496"/>
    </source>
</evidence>